<name>A0A6J8CM29_MYTCO</name>
<evidence type="ECO:0000313" key="1">
    <source>
        <dbReference type="EMBL" id="CAC5396277.1"/>
    </source>
</evidence>
<dbReference type="AlphaFoldDB" id="A0A6J8CM29"/>
<keyword evidence="2" id="KW-1185">Reference proteome</keyword>
<dbReference type="OrthoDB" id="6145148at2759"/>
<dbReference type="Proteomes" id="UP000507470">
    <property type="component" value="Unassembled WGS sequence"/>
</dbReference>
<evidence type="ECO:0008006" key="3">
    <source>
        <dbReference type="Google" id="ProtNLM"/>
    </source>
</evidence>
<reference evidence="1 2" key="1">
    <citation type="submission" date="2020-06" db="EMBL/GenBank/DDBJ databases">
        <authorList>
            <person name="Li R."/>
            <person name="Bekaert M."/>
        </authorList>
    </citation>
    <scope>NUCLEOTIDE SEQUENCE [LARGE SCALE GENOMIC DNA]</scope>
    <source>
        <strain evidence="2">wild</strain>
    </source>
</reference>
<dbReference type="PANTHER" id="PTHR47510">
    <property type="entry name" value="REVERSE TRANSCRIPTASE DOMAIN-CONTAINING PROTEIN"/>
    <property type="match status" value="1"/>
</dbReference>
<evidence type="ECO:0000313" key="2">
    <source>
        <dbReference type="Proteomes" id="UP000507470"/>
    </source>
</evidence>
<protein>
    <recommendedName>
        <fullName evidence="3">Reverse transcriptase domain-containing protein</fullName>
    </recommendedName>
</protein>
<accession>A0A6J8CM29</accession>
<gene>
    <name evidence="1" type="ORF">MCOR_30857</name>
</gene>
<dbReference type="EMBL" id="CACVKT020005607">
    <property type="protein sequence ID" value="CAC5396277.1"/>
    <property type="molecule type" value="Genomic_DNA"/>
</dbReference>
<proteinExistence type="predicted"/>
<sequence>MFEPFIKDCTGHQENAALHVGHSWLPDQLQVTYRTKDKEVKRSARKDKTQYLEDLAKDAEKAAVLGELSTVYKITKQLCRISNAQTADVNEKKGDSLRTEREQEERCVQHFKEVLNCPERDVIANSEILEDDLNINTEPPSIEEVRNTIKSLKTGKAPGIDSIHAEMLKADLDTSSKVLHNLFLVIWKEGDIPSDWSKGLIVKLPKKGNLRNCDKWRTNSW</sequence>
<organism evidence="1 2">
    <name type="scientific">Mytilus coruscus</name>
    <name type="common">Sea mussel</name>
    <dbReference type="NCBI Taxonomy" id="42192"/>
    <lineage>
        <taxon>Eukaryota</taxon>
        <taxon>Metazoa</taxon>
        <taxon>Spiralia</taxon>
        <taxon>Lophotrochozoa</taxon>
        <taxon>Mollusca</taxon>
        <taxon>Bivalvia</taxon>
        <taxon>Autobranchia</taxon>
        <taxon>Pteriomorphia</taxon>
        <taxon>Mytilida</taxon>
        <taxon>Mytiloidea</taxon>
        <taxon>Mytilidae</taxon>
        <taxon>Mytilinae</taxon>
        <taxon>Mytilus</taxon>
    </lineage>
</organism>
<dbReference type="PANTHER" id="PTHR47510:SF3">
    <property type="entry name" value="ENDO_EXONUCLEASE_PHOSPHATASE DOMAIN-CONTAINING PROTEIN"/>
    <property type="match status" value="1"/>
</dbReference>